<gene>
    <name evidence="4" type="ORF">B2A_04398</name>
</gene>
<dbReference type="InterPro" id="IPR004605">
    <property type="entry name" value="DNA_helicase_Holl-junc_RuvB"/>
</dbReference>
<dbReference type="PANTHER" id="PTHR42848:SF1">
    <property type="entry name" value="HOLLIDAY JUNCTION BRANCH MIGRATION COMPLEX SUBUNIT RUVB"/>
    <property type="match status" value="1"/>
</dbReference>
<dbReference type="InterPro" id="IPR027417">
    <property type="entry name" value="P-loop_NTPase"/>
</dbReference>
<protein>
    <submittedName>
        <fullName evidence="4">Holliday junction DNA helicase RuvB</fullName>
    </submittedName>
</protein>
<name>T1APB5_9ZZZZ</name>
<evidence type="ECO:0000313" key="4">
    <source>
        <dbReference type="EMBL" id="EQD58348.1"/>
    </source>
</evidence>
<evidence type="ECO:0000256" key="1">
    <source>
        <dbReference type="ARBA" id="ARBA00022741"/>
    </source>
</evidence>
<dbReference type="AlphaFoldDB" id="T1APB5"/>
<dbReference type="EMBL" id="AUZZ01002951">
    <property type="protein sequence ID" value="EQD58348.1"/>
    <property type="molecule type" value="Genomic_DNA"/>
</dbReference>
<accession>T1APB5</accession>
<dbReference type="GO" id="GO:0006281">
    <property type="term" value="P:DNA repair"/>
    <property type="evidence" value="ECO:0007669"/>
    <property type="project" value="InterPro"/>
</dbReference>
<dbReference type="Pfam" id="PF05496">
    <property type="entry name" value="RuvB_N"/>
    <property type="match status" value="1"/>
</dbReference>
<feature type="domain" description="RuvB-like AAA+ ATPase" evidence="3">
    <location>
        <begin position="22"/>
        <end position="112"/>
    </location>
</feature>
<feature type="non-terminal residue" evidence="4">
    <location>
        <position position="112"/>
    </location>
</feature>
<proteinExistence type="predicted"/>
<comment type="caution">
    <text evidence="4">The sequence shown here is derived from an EMBL/GenBank/DDBJ whole genome shotgun (WGS) entry which is preliminary data.</text>
</comment>
<reference evidence="4" key="1">
    <citation type="submission" date="2013-08" db="EMBL/GenBank/DDBJ databases">
        <authorList>
            <person name="Mendez C."/>
            <person name="Richter M."/>
            <person name="Ferrer M."/>
            <person name="Sanchez J."/>
        </authorList>
    </citation>
    <scope>NUCLEOTIDE SEQUENCE</scope>
</reference>
<keyword evidence="4" id="KW-0378">Hydrolase</keyword>
<sequence>MTESLVPTAAGEAPQPDFEQNLRPRSLAEYIGQIRVREQFEIFIGAARKRGEALDHVLLYGPPGLGKTTLAHIIAHELGVNIRVTSGPVLERPGDLAALLTNLEPRDILFID</sequence>
<evidence type="ECO:0000256" key="2">
    <source>
        <dbReference type="ARBA" id="ARBA00022840"/>
    </source>
</evidence>
<dbReference type="GO" id="GO:0005524">
    <property type="term" value="F:ATP binding"/>
    <property type="evidence" value="ECO:0007669"/>
    <property type="project" value="UniProtKB-KW"/>
</dbReference>
<keyword evidence="2" id="KW-0067">ATP-binding</keyword>
<evidence type="ECO:0000259" key="3">
    <source>
        <dbReference type="Pfam" id="PF05496"/>
    </source>
</evidence>
<dbReference type="PANTHER" id="PTHR42848">
    <property type="match status" value="1"/>
</dbReference>
<dbReference type="GO" id="GO:0009378">
    <property type="term" value="F:four-way junction helicase activity"/>
    <property type="evidence" value="ECO:0007669"/>
    <property type="project" value="InterPro"/>
</dbReference>
<dbReference type="Gene3D" id="3.40.50.300">
    <property type="entry name" value="P-loop containing nucleotide triphosphate hydrolases"/>
    <property type="match status" value="1"/>
</dbReference>
<keyword evidence="1" id="KW-0547">Nucleotide-binding</keyword>
<dbReference type="GO" id="GO:0006310">
    <property type="term" value="P:DNA recombination"/>
    <property type="evidence" value="ECO:0007669"/>
    <property type="project" value="InterPro"/>
</dbReference>
<reference evidence="4" key="2">
    <citation type="journal article" date="2014" name="ISME J.">
        <title>Microbial stratification in low pH oxic and suboxic macroscopic growths along an acid mine drainage.</title>
        <authorList>
            <person name="Mendez-Garcia C."/>
            <person name="Mesa V."/>
            <person name="Sprenger R.R."/>
            <person name="Richter M."/>
            <person name="Diez M.S."/>
            <person name="Solano J."/>
            <person name="Bargiela R."/>
            <person name="Golyshina O.V."/>
            <person name="Manteca A."/>
            <person name="Ramos J.L."/>
            <person name="Gallego J.R."/>
            <person name="Llorente I."/>
            <person name="Martins Dos Santos V.A."/>
            <person name="Jensen O.N."/>
            <person name="Pelaez A.I."/>
            <person name="Sanchez J."/>
            <person name="Ferrer M."/>
        </authorList>
    </citation>
    <scope>NUCLEOTIDE SEQUENCE</scope>
</reference>
<keyword evidence="4" id="KW-0347">Helicase</keyword>
<dbReference type="SUPFAM" id="SSF52540">
    <property type="entry name" value="P-loop containing nucleoside triphosphate hydrolases"/>
    <property type="match status" value="1"/>
</dbReference>
<organism evidence="4">
    <name type="scientific">mine drainage metagenome</name>
    <dbReference type="NCBI Taxonomy" id="410659"/>
    <lineage>
        <taxon>unclassified sequences</taxon>
        <taxon>metagenomes</taxon>
        <taxon>ecological metagenomes</taxon>
    </lineage>
</organism>
<dbReference type="InterPro" id="IPR008824">
    <property type="entry name" value="RuvB-like_N"/>
</dbReference>
<dbReference type="GO" id="GO:0003677">
    <property type="term" value="F:DNA binding"/>
    <property type="evidence" value="ECO:0007669"/>
    <property type="project" value="InterPro"/>
</dbReference>